<protein>
    <submittedName>
        <fullName evidence="2">Uncharacterized protein</fullName>
    </submittedName>
</protein>
<evidence type="ECO:0000313" key="3">
    <source>
        <dbReference type="Proteomes" id="UP000196368"/>
    </source>
</evidence>
<gene>
    <name evidence="2" type="ORF">B5F75_04650</name>
</gene>
<feature type="chain" id="PRO_5012079405" evidence="1">
    <location>
        <begin position="21"/>
        <end position="192"/>
    </location>
</feature>
<keyword evidence="1" id="KW-0732">Signal</keyword>
<dbReference type="Proteomes" id="UP000196368">
    <property type="component" value="Unassembled WGS sequence"/>
</dbReference>
<name>A0A1Y4DBF8_9BACT</name>
<reference evidence="3" key="1">
    <citation type="submission" date="2017-04" db="EMBL/GenBank/DDBJ databases">
        <title>Function of individual gut microbiota members based on whole genome sequencing of pure cultures obtained from chicken caecum.</title>
        <authorList>
            <person name="Medvecky M."/>
            <person name="Cejkova D."/>
            <person name="Polansky O."/>
            <person name="Karasova D."/>
            <person name="Kubasova T."/>
            <person name="Cizek A."/>
            <person name="Rychlik I."/>
        </authorList>
    </citation>
    <scope>NUCLEOTIDE SEQUENCE [LARGE SCALE GENOMIC DNA]</scope>
    <source>
        <strain evidence="3">An273</strain>
    </source>
</reference>
<feature type="signal peptide" evidence="1">
    <location>
        <begin position="1"/>
        <end position="20"/>
    </location>
</feature>
<dbReference type="RefSeq" id="WP_087288454.1">
    <property type="nucleotide sequence ID" value="NZ_NFJD01000003.1"/>
</dbReference>
<dbReference type="AlphaFoldDB" id="A0A1Y4DBF8"/>
<evidence type="ECO:0000256" key="1">
    <source>
        <dbReference type="SAM" id="SignalP"/>
    </source>
</evidence>
<sequence length="192" mass="21193">MKKAAALIALFIGGAFVVTAAQTAYKPQTIRQSPQYLSTDPALVEDTCPGHDILNRFTCSKKQSPGYSCFDVYMVQGDPIDAERYTLLDQSITLENSSAQPSCTFENELTCENFLQALNYNLDFSWFISNFPSSSFPQCGETYSCTRIACMRPLPPAADGSPRSQKLSCVFKKNQIFFLGAEISCQDKNAAN</sequence>
<organism evidence="2 3">
    <name type="scientific">Candidatus Avelusimicrobium gallicola</name>
    <dbReference type="NCBI Taxonomy" id="2562704"/>
    <lineage>
        <taxon>Bacteria</taxon>
        <taxon>Pseudomonadati</taxon>
        <taxon>Elusimicrobiota</taxon>
        <taxon>Elusimicrobia</taxon>
        <taxon>Elusimicrobiales</taxon>
        <taxon>Elusimicrobiaceae</taxon>
        <taxon>Candidatus Avelusimicrobium</taxon>
    </lineage>
</organism>
<dbReference type="EMBL" id="NFJD01000003">
    <property type="protein sequence ID" value="OUO56487.1"/>
    <property type="molecule type" value="Genomic_DNA"/>
</dbReference>
<comment type="caution">
    <text evidence="2">The sequence shown here is derived from an EMBL/GenBank/DDBJ whole genome shotgun (WGS) entry which is preliminary data.</text>
</comment>
<accession>A0A1Y4DBF8</accession>
<proteinExistence type="predicted"/>
<keyword evidence="3" id="KW-1185">Reference proteome</keyword>
<evidence type="ECO:0000313" key="2">
    <source>
        <dbReference type="EMBL" id="OUO56487.1"/>
    </source>
</evidence>